<dbReference type="InParanoid" id="M0MBI1"/>
<dbReference type="InterPro" id="IPR029068">
    <property type="entry name" value="Glyas_Bleomycin-R_OHBP_Dase"/>
</dbReference>
<dbReference type="Gene3D" id="3.10.180.10">
    <property type="entry name" value="2,3-Dihydroxybiphenyl 1,2-Dioxygenase, domain 1"/>
    <property type="match status" value="1"/>
</dbReference>
<dbReference type="PATRIC" id="fig|1227455.4.peg.2848"/>
<name>M0MBI1_9EURY</name>
<evidence type="ECO:0000313" key="2">
    <source>
        <dbReference type="Proteomes" id="UP000011669"/>
    </source>
</evidence>
<dbReference type="OrthoDB" id="210556at2157"/>
<reference evidence="1 2" key="1">
    <citation type="journal article" date="2014" name="PLoS Genet.">
        <title>Phylogenetically driven sequencing of extremely halophilic archaea reveals strategies for static and dynamic osmo-response.</title>
        <authorList>
            <person name="Becker E.A."/>
            <person name="Seitzer P.M."/>
            <person name="Tritt A."/>
            <person name="Larsen D."/>
            <person name="Krusor M."/>
            <person name="Yao A.I."/>
            <person name="Wu D."/>
            <person name="Madern D."/>
            <person name="Eisen J.A."/>
            <person name="Darling A.E."/>
            <person name="Facciotti M.T."/>
        </authorList>
    </citation>
    <scope>NUCLEOTIDE SEQUENCE [LARGE SCALE GENOMIC DNA]</scope>
    <source>
        <strain evidence="1 2">DSM 5350</strain>
    </source>
</reference>
<evidence type="ECO:0000313" key="1">
    <source>
        <dbReference type="EMBL" id="EMA43096.1"/>
    </source>
</evidence>
<dbReference type="SUPFAM" id="SSF54593">
    <property type="entry name" value="Glyoxalase/Bleomycin resistance protein/Dihydroxybiphenyl dioxygenase"/>
    <property type="match status" value="1"/>
</dbReference>
<comment type="caution">
    <text evidence="1">The sequence shown here is derived from an EMBL/GenBank/DDBJ whole genome shotgun (WGS) entry which is preliminary data.</text>
</comment>
<dbReference type="AlphaFoldDB" id="M0MBI1"/>
<proteinExistence type="predicted"/>
<protein>
    <recommendedName>
        <fullName evidence="3">Glyoxalase/bleomycin resistance protein/dioxygenase</fullName>
    </recommendedName>
</protein>
<keyword evidence="2" id="KW-1185">Reference proteome</keyword>
<dbReference type="RefSeq" id="WP_006078656.1">
    <property type="nucleotide sequence ID" value="NZ_AOMD01000030.1"/>
</dbReference>
<dbReference type="EMBL" id="AOMD01000030">
    <property type="protein sequence ID" value="EMA43096.1"/>
    <property type="molecule type" value="Genomic_DNA"/>
</dbReference>
<gene>
    <name evidence="1" type="ORF">C449_13997</name>
</gene>
<evidence type="ECO:0008006" key="3">
    <source>
        <dbReference type="Google" id="ProtNLM"/>
    </source>
</evidence>
<accession>M0MBI1</accession>
<sequence length="116" mass="13380">MAGIVFFQTAALDRMVDFYTERLDASVWLEQAGCTILRHENLLIGFCAGDTSETEGTITLFYDDRSAVDDMYDRLEDRAHGNPTVNEEYDIYQFFAEDPEGRTLEFQTFCHPIDPY</sequence>
<dbReference type="Proteomes" id="UP000011669">
    <property type="component" value="Unassembled WGS sequence"/>
</dbReference>
<organism evidence="1 2">
    <name type="scientific">Halococcus saccharolyticus DSM 5350</name>
    <dbReference type="NCBI Taxonomy" id="1227455"/>
    <lineage>
        <taxon>Archaea</taxon>
        <taxon>Methanobacteriati</taxon>
        <taxon>Methanobacteriota</taxon>
        <taxon>Stenosarchaea group</taxon>
        <taxon>Halobacteria</taxon>
        <taxon>Halobacteriales</taxon>
        <taxon>Halococcaceae</taxon>
        <taxon>Halococcus</taxon>
    </lineage>
</organism>
<dbReference type="STRING" id="1227455.C449_13997"/>